<dbReference type="InterPro" id="IPR013083">
    <property type="entry name" value="Znf_RING/FYVE/PHD"/>
</dbReference>
<keyword evidence="1" id="KW-0479">Metal-binding</keyword>
<dbReference type="SUPFAM" id="SSF57850">
    <property type="entry name" value="RING/U-box"/>
    <property type="match status" value="1"/>
</dbReference>
<keyword evidence="2 4" id="KW-0863">Zinc-finger</keyword>
<protein>
    <submittedName>
        <fullName evidence="7">Protein ORF4</fullName>
    </submittedName>
</protein>
<dbReference type="Pfam" id="PF13639">
    <property type="entry name" value="zf-RING_2"/>
    <property type="match status" value="1"/>
</dbReference>
<feature type="region of interest" description="Disordered" evidence="5">
    <location>
        <begin position="206"/>
        <end position="261"/>
    </location>
</feature>
<sequence>MNAKELPKKATQKTKKTEKRKRVEKTTNELEVKAALFDKILEVLNCSVCLSDFGGKPKCLPCGHSFCTACIRQLNKRDKICPTCRRIYFTSGPCVNFALNSVLEICKPMRPESPPPSPRIVRKSPAAPVSSTSATSTTTTTTQPTIDLTDSGPRPLANGPNGEPALVGYETDPEQLEAIIRQIQRDEELEQRNLLQQLQQSTVWSNTDASSLSSIHSSSFEDASEWDEMEERRPARRRRMNTDRQQQRGTTARITVTHTLF</sequence>
<name>A0A1J0RF54_9VIRU</name>
<dbReference type="EMBL" id="MW580854">
    <property type="protein sequence ID" value="QRM16954.1"/>
    <property type="molecule type" value="Genomic_DNA"/>
</dbReference>
<evidence type="ECO:0000256" key="2">
    <source>
        <dbReference type="ARBA" id="ARBA00022771"/>
    </source>
</evidence>
<feature type="domain" description="RING-type" evidence="6">
    <location>
        <begin position="46"/>
        <end position="85"/>
    </location>
</feature>
<gene>
    <name evidence="7" type="primary">ORF4</name>
</gene>
<dbReference type="InterPro" id="IPR001841">
    <property type="entry name" value="Znf_RING"/>
</dbReference>
<evidence type="ECO:0000256" key="4">
    <source>
        <dbReference type="PROSITE-ProRule" id="PRU00175"/>
    </source>
</evidence>
<feature type="region of interest" description="Disordered" evidence="5">
    <location>
        <begin position="1"/>
        <end position="22"/>
    </location>
</feature>
<evidence type="ECO:0000256" key="3">
    <source>
        <dbReference type="ARBA" id="ARBA00022833"/>
    </source>
</evidence>
<feature type="compositionally biased region" description="Low complexity" evidence="5">
    <location>
        <begin position="124"/>
        <end position="145"/>
    </location>
</feature>
<keyword evidence="3" id="KW-0862">Zinc</keyword>
<dbReference type="SMART" id="SM00184">
    <property type="entry name" value="RING"/>
    <property type="match status" value="1"/>
</dbReference>
<reference evidence="7" key="2">
    <citation type="submission" date="2021-02" db="EMBL/GenBank/DDBJ databases">
        <authorList>
            <person name="Vanderplasschen A.F.C."/>
            <person name="Davison A.J."/>
        </authorList>
    </citation>
    <scope>NUCLEOTIDE SEQUENCE</scope>
    <source>
        <strain evidence="7">HVA 486123</strain>
    </source>
</reference>
<evidence type="ECO:0000256" key="5">
    <source>
        <dbReference type="SAM" id="MobiDB-lite"/>
    </source>
</evidence>
<dbReference type="Gene3D" id="3.30.40.10">
    <property type="entry name" value="Zinc/RING finger domain, C3HC4 (zinc finger)"/>
    <property type="match status" value="1"/>
</dbReference>
<evidence type="ECO:0000256" key="1">
    <source>
        <dbReference type="ARBA" id="ARBA00022723"/>
    </source>
</evidence>
<dbReference type="InterPro" id="IPR047126">
    <property type="entry name" value="RNF141-like"/>
</dbReference>
<feature type="compositionally biased region" description="Polar residues" evidence="5">
    <location>
        <begin position="247"/>
        <end position="261"/>
    </location>
</feature>
<feature type="compositionally biased region" description="Basic residues" evidence="5">
    <location>
        <begin position="10"/>
        <end position="22"/>
    </location>
</feature>
<evidence type="ECO:0000259" key="6">
    <source>
        <dbReference type="PROSITE" id="PS50089"/>
    </source>
</evidence>
<dbReference type="GO" id="GO:0008270">
    <property type="term" value="F:zinc ion binding"/>
    <property type="evidence" value="ECO:0007669"/>
    <property type="project" value="UniProtKB-KW"/>
</dbReference>
<accession>A0A1J0RF54</accession>
<dbReference type="PROSITE" id="PS50089">
    <property type="entry name" value="ZF_RING_2"/>
    <property type="match status" value="1"/>
</dbReference>
<dbReference type="InterPro" id="IPR017907">
    <property type="entry name" value="Znf_RING_CS"/>
</dbReference>
<dbReference type="PROSITE" id="PS00518">
    <property type="entry name" value="ZF_RING_1"/>
    <property type="match status" value="1"/>
</dbReference>
<dbReference type="PANTHER" id="PTHR12109">
    <property type="entry name" value="RING FINGER PROTEIN 141-RELATED"/>
    <property type="match status" value="1"/>
</dbReference>
<proteinExistence type="predicted"/>
<dbReference type="EMBL" id="MW580854">
    <property type="protein sequence ID" value="QRM17079.1"/>
    <property type="molecule type" value="Genomic_DNA"/>
</dbReference>
<evidence type="ECO:0000313" key="7">
    <source>
        <dbReference type="EMBL" id="QRM16954.1"/>
    </source>
</evidence>
<reference evidence="7" key="1">
    <citation type="journal article" date="2021" name="Microorganisms">
        <title>Genomes of Anguillid Herpesvirus 1 Strains Reveal Evolutionary Disparities and Low Genetic Diversity in the Genus Cyprinivirus.</title>
        <authorList>
            <person name="Donohoe O."/>
            <person name="Zhang H."/>
            <person name="Delrez N."/>
            <person name="Gao Y."/>
            <person name="Suarez N.M."/>
            <person name="Davison A.J."/>
            <person name="Vanderplasschen A."/>
        </authorList>
    </citation>
    <scope>NUCLEOTIDE SEQUENCE</scope>
    <source>
        <strain evidence="7">HVA 486123</strain>
    </source>
</reference>
<feature type="region of interest" description="Disordered" evidence="5">
    <location>
        <begin position="109"/>
        <end position="168"/>
    </location>
</feature>
<organism evidence="7">
    <name type="scientific">Anguillid herpesvirus 1</name>
    <dbReference type="NCBI Taxonomy" id="150286"/>
    <lineage>
        <taxon>Viruses</taxon>
        <taxon>Duplodnaviria</taxon>
        <taxon>Heunggongvirae</taxon>
        <taxon>Peploviricota</taxon>
        <taxon>Herviviricetes</taxon>
        <taxon>Herpesvirales</taxon>
        <taxon>Alloherpesviridae</taxon>
        <taxon>Cyvirus</taxon>
        <taxon>Cyvirus anguillidallo1</taxon>
    </lineage>
</organism>